<dbReference type="Proteomes" id="UP001175271">
    <property type="component" value="Unassembled WGS sequence"/>
</dbReference>
<dbReference type="AlphaFoldDB" id="A0AA39M958"/>
<evidence type="ECO:0000259" key="1">
    <source>
        <dbReference type="Pfam" id="PF17921"/>
    </source>
</evidence>
<dbReference type="Gene3D" id="1.10.340.70">
    <property type="match status" value="1"/>
</dbReference>
<evidence type="ECO:0000313" key="2">
    <source>
        <dbReference type="EMBL" id="KAK0426211.1"/>
    </source>
</evidence>
<dbReference type="EMBL" id="JAUCMV010000001">
    <property type="protein sequence ID" value="KAK0426211.1"/>
    <property type="molecule type" value="Genomic_DNA"/>
</dbReference>
<comment type="caution">
    <text evidence="2">The sequence shown here is derived from an EMBL/GenBank/DDBJ whole genome shotgun (WGS) entry which is preliminary data.</text>
</comment>
<gene>
    <name evidence="2" type="ORF">QR680_009587</name>
</gene>
<dbReference type="Pfam" id="PF17921">
    <property type="entry name" value="Integrase_H2C2"/>
    <property type="match status" value="1"/>
</dbReference>
<accession>A0AA39M958</accession>
<name>A0AA39M958_9BILA</name>
<organism evidence="2 3">
    <name type="scientific">Steinernema hermaphroditum</name>
    <dbReference type="NCBI Taxonomy" id="289476"/>
    <lineage>
        <taxon>Eukaryota</taxon>
        <taxon>Metazoa</taxon>
        <taxon>Ecdysozoa</taxon>
        <taxon>Nematoda</taxon>
        <taxon>Chromadorea</taxon>
        <taxon>Rhabditida</taxon>
        <taxon>Tylenchina</taxon>
        <taxon>Panagrolaimomorpha</taxon>
        <taxon>Strongyloidoidea</taxon>
        <taxon>Steinernematidae</taxon>
        <taxon>Steinernema</taxon>
    </lineage>
</organism>
<feature type="domain" description="Integrase zinc-binding" evidence="1">
    <location>
        <begin position="22"/>
        <end position="51"/>
    </location>
</feature>
<reference evidence="2" key="1">
    <citation type="submission" date="2023-06" db="EMBL/GenBank/DDBJ databases">
        <title>Genomic analysis of the entomopathogenic nematode Steinernema hermaphroditum.</title>
        <authorList>
            <person name="Schwarz E.M."/>
            <person name="Heppert J.K."/>
            <person name="Baniya A."/>
            <person name="Schwartz H.T."/>
            <person name="Tan C.-H."/>
            <person name="Antoshechkin I."/>
            <person name="Sternberg P.W."/>
            <person name="Goodrich-Blair H."/>
            <person name="Dillman A.R."/>
        </authorList>
    </citation>
    <scope>NUCLEOTIDE SEQUENCE</scope>
    <source>
        <strain evidence="2">PS9179</strain>
        <tissue evidence="2">Whole animal</tissue>
    </source>
</reference>
<dbReference type="InterPro" id="IPR041588">
    <property type="entry name" value="Integrase_H2C2"/>
</dbReference>
<proteinExistence type="predicted"/>
<sequence length="89" mass="10318">MCRGRKNEPVNTPCCTNSKRTHLSKRYFWSGIYKDVHHYIEHCHECQVNKSALCLASKKLRPIHWQQDLLEACDANSPSKSLESSSTRQ</sequence>
<keyword evidence="3" id="KW-1185">Reference proteome</keyword>
<evidence type="ECO:0000313" key="3">
    <source>
        <dbReference type="Proteomes" id="UP001175271"/>
    </source>
</evidence>
<protein>
    <recommendedName>
        <fullName evidence="1">Integrase zinc-binding domain-containing protein</fullName>
    </recommendedName>
</protein>